<proteinExistence type="predicted"/>
<sequence>MTNLLSVDNLSLWMNRMSHLPYHDESHVALATLGDLRDDKNKVPLMKRLGAATKAGVQSFAKVNEQTRKTSTSNL</sequence>
<organism evidence="1 2">
    <name type="scientific">Pseudo-nitzschia multistriata</name>
    <dbReference type="NCBI Taxonomy" id="183589"/>
    <lineage>
        <taxon>Eukaryota</taxon>
        <taxon>Sar</taxon>
        <taxon>Stramenopiles</taxon>
        <taxon>Ochrophyta</taxon>
        <taxon>Bacillariophyta</taxon>
        <taxon>Bacillariophyceae</taxon>
        <taxon>Bacillariophycidae</taxon>
        <taxon>Bacillariales</taxon>
        <taxon>Bacillariaceae</taxon>
        <taxon>Pseudo-nitzschia</taxon>
    </lineage>
</organism>
<reference evidence="1 2" key="1">
    <citation type="submission" date="2019-01" db="EMBL/GenBank/DDBJ databases">
        <authorList>
            <person name="Ferrante I. M."/>
        </authorList>
    </citation>
    <scope>NUCLEOTIDE SEQUENCE [LARGE SCALE GENOMIC DNA]</scope>
    <source>
        <strain evidence="1 2">B856</strain>
    </source>
</reference>
<dbReference type="AlphaFoldDB" id="A0A448ZEB7"/>
<protein>
    <submittedName>
        <fullName evidence="1">Uncharacterized protein</fullName>
    </submittedName>
</protein>
<gene>
    <name evidence="1" type="ORF">PSNMU_V1.4_AUG-EV-PASAV3_0072770</name>
</gene>
<name>A0A448ZEB7_9STRA</name>
<evidence type="ECO:0000313" key="1">
    <source>
        <dbReference type="EMBL" id="VEU40393.1"/>
    </source>
</evidence>
<evidence type="ECO:0000313" key="2">
    <source>
        <dbReference type="Proteomes" id="UP000291116"/>
    </source>
</evidence>
<dbReference type="OrthoDB" id="2309723at2759"/>
<dbReference type="EMBL" id="CAACVS010000279">
    <property type="protein sequence ID" value="VEU40393.1"/>
    <property type="molecule type" value="Genomic_DNA"/>
</dbReference>
<keyword evidence="2" id="KW-1185">Reference proteome</keyword>
<accession>A0A448ZEB7</accession>
<dbReference type="Proteomes" id="UP000291116">
    <property type="component" value="Unassembled WGS sequence"/>
</dbReference>